<accession>A0A7J7NSI9</accession>
<reference evidence="1 2" key="1">
    <citation type="journal article" date="2020" name="IScience">
        <title>Genome Sequencing of the Endangered Kingdonia uniflora (Circaeasteraceae, Ranunculales) Reveals Potential Mechanisms of Evolutionary Specialization.</title>
        <authorList>
            <person name="Sun Y."/>
            <person name="Deng T."/>
            <person name="Zhang A."/>
            <person name="Moore M.J."/>
            <person name="Landis J.B."/>
            <person name="Lin N."/>
            <person name="Zhang H."/>
            <person name="Zhang X."/>
            <person name="Huang J."/>
            <person name="Zhang X."/>
            <person name="Sun H."/>
            <person name="Wang H."/>
        </authorList>
    </citation>
    <scope>NUCLEOTIDE SEQUENCE [LARGE SCALE GENOMIC DNA]</scope>
    <source>
        <strain evidence="1">TB1705</strain>
        <tissue evidence="1">Leaf</tissue>
    </source>
</reference>
<name>A0A7J7NSI9_9MAGN</name>
<evidence type="ECO:0000313" key="1">
    <source>
        <dbReference type="EMBL" id="KAF6170146.1"/>
    </source>
</evidence>
<organism evidence="1 2">
    <name type="scientific">Kingdonia uniflora</name>
    <dbReference type="NCBI Taxonomy" id="39325"/>
    <lineage>
        <taxon>Eukaryota</taxon>
        <taxon>Viridiplantae</taxon>
        <taxon>Streptophyta</taxon>
        <taxon>Embryophyta</taxon>
        <taxon>Tracheophyta</taxon>
        <taxon>Spermatophyta</taxon>
        <taxon>Magnoliopsida</taxon>
        <taxon>Ranunculales</taxon>
        <taxon>Circaeasteraceae</taxon>
        <taxon>Kingdonia</taxon>
    </lineage>
</organism>
<dbReference type="Proteomes" id="UP000541444">
    <property type="component" value="Unassembled WGS sequence"/>
</dbReference>
<protein>
    <submittedName>
        <fullName evidence="1">Uncharacterized protein</fullName>
    </submittedName>
</protein>
<sequence>MSSSFFRDQGADTKIGYVCQEFRVDSTLLSTVLNLPPLAGKPHLYPFHDPNSILDAGFWMRGKWRRGPFSWVLS</sequence>
<proteinExistence type="predicted"/>
<dbReference type="EMBL" id="JACGCM010000601">
    <property type="protein sequence ID" value="KAF6170146.1"/>
    <property type="molecule type" value="Genomic_DNA"/>
</dbReference>
<keyword evidence="2" id="KW-1185">Reference proteome</keyword>
<comment type="caution">
    <text evidence="1">The sequence shown here is derived from an EMBL/GenBank/DDBJ whole genome shotgun (WGS) entry which is preliminary data.</text>
</comment>
<gene>
    <name evidence="1" type="ORF">GIB67_038679</name>
</gene>
<dbReference type="AlphaFoldDB" id="A0A7J7NSI9"/>
<evidence type="ECO:0000313" key="2">
    <source>
        <dbReference type="Proteomes" id="UP000541444"/>
    </source>
</evidence>